<dbReference type="Gene3D" id="2.20.28.120">
    <property type="entry name" value="Ribosomal protein L33"/>
    <property type="match status" value="1"/>
</dbReference>
<sequence>MRDKIRLVSSAGTGFFYTTDKNKKNMPGKFEIKKFDPVVRKHVMFKEAKIK</sequence>
<organism evidence="6 7">
    <name type="scientific">Catenovulum adriaticum</name>
    <dbReference type="NCBI Taxonomy" id="2984846"/>
    <lineage>
        <taxon>Bacteria</taxon>
        <taxon>Pseudomonadati</taxon>
        <taxon>Pseudomonadota</taxon>
        <taxon>Gammaproteobacteria</taxon>
        <taxon>Alteromonadales</taxon>
        <taxon>Alteromonadaceae</taxon>
        <taxon>Catenovulum</taxon>
    </lineage>
</organism>
<dbReference type="InterPro" id="IPR011332">
    <property type="entry name" value="Ribosomal_zn-bd"/>
</dbReference>
<dbReference type="GO" id="GO:0005840">
    <property type="term" value="C:ribosome"/>
    <property type="evidence" value="ECO:0007669"/>
    <property type="project" value="UniProtKB-KW"/>
</dbReference>
<dbReference type="InterPro" id="IPR038584">
    <property type="entry name" value="Ribosomal_bL33_sf"/>
</dbReference>
<dbReference type="HAMAP" id="MF_00294">
    <property type="entry name" value="Ribosomal_bL33"/>
    <property type="match status" value="1"/>
</dbReference>
<dbReference type="PANTHER" id="PTHR15238:SF1">
    <property type="entry name" value="LARGE RIBOSOMAL SUBUNIT PROTEIN BL33M"/>
    <property type="match status" value="1"/>
</dbReference>
<name>A0ABY7ALT4_9ALTE</name>
<evidence type="ECO:0000256" key="4">
    <source>
        <dbReference type="ARBA" id="ARBA00035176"/>
    </source>
</evidence>
<evidence type="ECO:0000313" key="7">
    <source>
        <dbReference type="Proteomes" id="UP001163726"/>
    </source>
</evidence>
<dbReference type="InterPro" id="IPR001705">
    <property type="entry name" value="Ribosomal_bL33"/>
</dbReference>
<dbReference type="EMBL" id="CP109965">
    <property type="protein sequence ID" value="WAJ70101.1"/>
    <property type="molecule type" value="Genomic_DNA"/>
</dbReference>
<evidence type="ECO:0000256" key="1">
    <source>
        <dbReference type="ARBA" id="ARBA00007596"/>
    </source>
</evidence>
<dbReference type="Proteomes" id="UP001163726">
    <property type="component" value="Chromosome"/>
</dbReference>
<dbReference type="NCBIfam" id="NF001860">
    <property type="entry name" value="PRK00595.1"/>
    <property type="match status" value="1"/>
</dbReference>
<dbReference type="NCBIfam" id="TIGR01023">
    <property type="entry name" value="rpmG_bact"/>
    <property type="match status" value="1"/>
</dbReference>
<evidence type="ECO:0000256" key="5">
    <source>
        <dbReference type="HAMAP-Rule" id="MF_00294"/>
    </source>
</evidence>
<keyword evidence="3 5" id="KW-0687">Ribonucleoprotein</keyword>
<accession>A0ABY7ALT4</accession>
<evidence type="ECO:0000313" key="6">
    <source>
        <dbReference type="EMBL" id="WAJ70101.1"/>
    </source>
</evidence>
<dbReference type="InterPro" id="IPR018264">
    <property type="entry name" value="Ribosomal_bL33_CS"/>
</dbReference>
<reference evidence="6" key="1">
    <citation type="submission" date="2022-10" db="EMBL/GenBank/DDBJ databases">
        <title>Catenovulum adriacola sp. nov. isolated in the Harbour of Susak.</title>
        <authorList>
            <person name="Schoch T."/>
            <person name="Reich S.J."/>
            <person name="Stoeferle S."/>
            <person name="Flaiz M."/>
            <person name="Kazda M."/>
            <person name="Riedel C.U."/>
            <person name="Duerre P."/>
        </authorList>
    </citation>
    <scope>NUCLEOTIDE SEQUENCE</scope>
    <source>
        <strain evidence="6">TS8</strain>
    </source>
</reference>
<evidence type="ECO:0000256" key="2">
    <source>
        <dbReference type="ARBA" id="ARBA00022980"/>
    </source>
</evidence>
<keyword evidence="2 5" id="KW-0689">Ribosomal protein</keyword>
<dbReference type="PANTHER" id="PTHR15238">
    <property type="entry name" value="54S RIBOSOMAL PROTEIN L39, MITOCHONDRIAL"/>
    <property type="match status" value="1"/>
</dbReference>
<proteinExistence type="inferred from homology"/>
<dbReference type="PROSITE" id="PS00582">
    <property type="entry name" value="RIBOSOMAL_L33"/>
    <property type="match status" value="1"/>
</dbReference>
<protein>
    <recommendedName>
        <fullName evidence="4 5">Large ribosomal subunit protein bL33</fullName>
    </recommendedName>
</protein>
<dbReference type="RefSeq" id="WP_268074401.1">
    <property type="nucleotide sequence ID" value="NZ_CP109965.1"/>
</dbReference>
<evidence type="ECO:0000256" key="3">
    <source>
        <dbReference type="ARBA" id="ARBA00023274"/>
    </source>
</evidence>
<dbReference type="Pfam" id="PF00471">
    <property type="entry name" value="Ribosomal_L33"/>
    <property type="match status" value="1"/>
</dbReference>
<gene>
    <name evidence="5 6" type="primary">rpmG</name>
    <name evidence="6" type="ORF">OLW01_13300</name>
</gene>
<comment type="similarity">
    <text evidence="1 5">Belongs to the bacterial ribosomal protein bL33 family.</text>
</comment>
<keyword evidence="7" id="KW-1185">Reference proteome</keyword>
<dbReference type="SUPFAM" id="SSF57829">
    <property type="entry name" value="Zn-binding ribosomal proteins"/>
    <property type="match status" value="1"/>
</dbReference>